<dbReference type="GO" id="GO:0006269">
    <property type="term" value="P:DNA replication, synthesis of primer"/>
    <property type="evidence" value="ECO:0007669"/>
    <property type="project" value="UniProtKB-UniRule"/>
</dbReference>
<dbReference type="InterPro" id="IPR027417">
    <property type="entry name" value="P-loop_NTPase"/>
</dbReference>
<accession>S3ZTT1</accession>
<dbReference type="Pfam" id="PF00772">
    <property type="entry name" value="DnaB"/>
    <property type="match status" value="1"/>
</dbReference>
<dbReference type="PANTHER" id="PTHR30153:SF2">
    <property type="entry name" value="REPLICATIVE DNA HELICASE"/>
    <property type="match status" value="1"/>
</dbReference>
<keyword evidence="2 12" id="KW-0639">Primosome</keyword>
<evidence type="ECO:0000256" key="13">
    <source>
        <dbReference type="SAM" id="MobiDB-lite"/>
    </source>
</evidence>
<dbReference type="InterPro" id="IPR007694">
    <property type="entry name" value="DNA_helicase_DnaB-like_C"/>
</dbReference>
<dbReference type="FunFam" id="3.40.50.300:FF:000351">
    <property type="entry name" value="Replicative DNA helicase"/>
    <property type="match status" value="1"/>
</dbReference>
<organism evidence="15 16">
    <name type="scientific">Streptomyces aurantiacus JA 4570</name>
    <dbReference type="NCBI Taxonomy" id="1286094"/>
    <lineage>
        <taxon>Bacteria</taxon>
        <taxon>Bacillati</taxon>
        <taxon>Actinomycetota</taxon>
        <taxon>Actinomycetes</taxon>
        <taxon>Kitasatosporales</taxon>
        <taxon>Streptomycetaceae</taxon>
        <taxon>Streptomyces</taxon>
        <taxon>Streptomyces aurantiacus group</taxon>
    </lineage>
</organism>
<comment type="caution">
    <text evidence="15">The sequence shown here is derived from an EMBL/GenBank/DDBJ whole genome shotgun (WGS) entry which is preliminary data.</text>
</comment>
<dbReference type="Pfam" id="PF03796">
    <property type="entry name" value="DnaB_C"/>
    <property type="match status" value="1"/>
</dbReference>
<reference evidence="15 16" key="1">
    <citation type="submission" date="2013-02" db="EMBL/GenBank/DDBJ databases">
        <title>Draft Genome Sequence of Streptomyces aurantiacus, Which Produces Setomimycin.</title>
        <authorList>
            <person name="Gruening B.A."/>
            <person name="Praeg A."/>
            <person name="Erxleben A."/>
            <person name="Guenther S."/>
            <person name="Mueller M."/>
        </authorList>
    </citation>
    <scope>NUCLEOTIDE SEQUENCE [LARGE SCALE GENOMIC DNA]</scope>
    <source>
        <strain evidence="15 16">JA 4570</strain>
    </source>
</reference>
<evidence type="ECO:0000256" key="1">
    <source>
        <dbReference type="ARBA" id="ARBA00008428"/>
    </source>
</evidence>
<proteinExistence type="inferred from homology"/>
<name>S3ZTT1_9ACTN</name>
<dbReference type="InterPro" id="IPR007693">
    <property type="entry name" value="DNA_helicase_DnaB-like_N"/>
</dbReference>
<evidence type="ECO:0000256" key="7">
    <source>
        <dbReference type="ARBA" id="ARBA00022840"/>
    </source>
</evidence>
<evidence type="ECO:0000256" key="2">
    <source>
        <dbReference type="ARBA" id="ARBA00022515"/>
    </source>
</evidence>
<dbReference type="PANTHER" id="PTHR30153">
    <property type="entry name" value="REPLICATIVE DNA HELICASE DNAB"/>
    <property type="match status" value="1"/>
</dbReference>
<keyword evidence="16" id="KW-1185">Reference proteome</keyword>
<comment type="similarity">
    <text evidence="1 12">Belongs to the helicase family. DnaB subfamily.</text>
</comment>
<evidence type="ECO:0000259" key="14">
    <source>
        <dbReference type="PROSITE" id="PS51199"/>
    </source>
</evidence>
<sequence length="481" mass="52394">MSSVAPSAAPGPGPSEDVPETFLPGLRQRASPEFERVPPQDLDAEQSVLGGMILSKRAIDEVINVLAADDFYRPAHQTIFRAIVRMRASSEPVDPITLAAELSRTRELQKVGGPTYLHALVQTVPTAANAEHYAEIIRERAVLRRLVEAGTRVVQMGYEGTGSLDEITAGAAAEIMAVTEGRDREDDFRTPRDSLGSTLDLIQAAESGTGMTGVPTGFVDLDSLTNGFQPGQVIVVAARPGMGKSTLAMDFARACTMPRGKNQQPDAARPAAFITLEMSIDELNMRCLSAEGKVALHHLRSGTLDEAGWEKLAGAVQVYNDAPLYINESARSLPEIQAKCRRLKTRLPDLALIVIDYLQLITAGGRRRAEVREQEVADISRSLKLLAKELHLPIVVLSQLNRGPEMRQDKKPQVSDLRESGSVEQDADMVILLYRDDAYEKESPRAGEADLIVGKHRNGPTATITVASQLHYSRFVDMAQT</sequence>
<dbReference type="Gene3D" id="3.40.50.300">
    <property type="entry name" value="P-loop containing nucleotide triphosphate hydrolases"/>
    <property type="match status" value="1"/>
</dbReference>
<dbReference type="GO" id="GO:1990077">
    <property type="term" value="C:primosome complex"/>
    <property type="evidence" value="ECO:0007669"/>
    <property type="project" value="UniProtKB-UniRule"/>
</dbReference>
<evidence type="ECO:0000256" key="5">
    <source>
        <dbReference type="ARBA" id="ARBA00022801"/>
    </source>
</evidence>
<dbReference type="PROSITE" id="PS51199">
    <property type="entry name" value="SF4_HELICASE"/>
    <property type="match status" value="1"/>
</dbReference>
<evidence type="ECO:0000256" key="9">
    <source>
        <dbReference type="ARBA" id="ARBA00023235"/>
    </source>
</evidence>
<evidence type="ECO:0000256" key="11">
    <source>
        <dbReference type="NCBIfam" id="TIGR00665"/>
    </source>
</evidence>
<dbReference type="InterPro" id="IPR016136">
    <property type="entry name" value="DNA_helicase_N/primase_C"/>
</dbReference>
<evidence type="ECO:0000256" key="4">
    <source>
        <dbReference type="ARBA" id="ARBA00022741"/>
    </source>
</evidence>
<dbReference type="GO" id="GO:0016887">
    <property type="term" value="F:ATP hydrolysis activity"/>
    <property type="evidence" value="ECO:0007669"/>
    <property type="project" value="RHEA"/>
</dbReference>
<evidence type="ECO:0000313" key="15">
    <source>
        <dbReference type="EMBL" id="EPH46856.1"/>
    </source>
</evidence>
<keyword evidence="8 12" id="KW-0238">DNA-binding</keyword>
<dbReference type="SUPFAM" id="SSF52540">
    <property type="entry name" value="P-loop containing nucleoside triphosphate hydrolases"/>
    <property type="match status" value="1"/>
</dbReference>
<feature type="domain" description="SF4 helicase" evidence="14">
    <location>
        <begin position="207"/>
        <end position="481"/>
    </location>
</feature>
<dbReference type="AlphaFoldDB" id="S3ZTT1"/>
<dbReference type="NCBIfam" id="TIGR00665">
    <property type="entry name" value="DnaB"/>
    <property type="match status" value="1"/>
</dbReference>
<dbReference type="PATRIC" id="fig|1286094.4.peg.21"/>
<dbReference type="Proteomes" id="UP000014629">
    <property type="component" value="Unassembled WGS sequence"/>
</dbReference>
<dbReference type="InterPro" id="IPR007692">
    <property type="entry name" value="DNA_helicase_DnaB"/>
</dbReference>
<dbReference type="EC" id="5.6.2.3" evidence="11 12"/>
<evidence type="ECO:0000256" key="10">
    <source>
        <dbReference type="ARBA" id="ARBA00048954"/>
    </source>
</evidence>
<dbReference type="EMBL" id="AOPZ01000003">
    <property type="protein sequence ID" value="EPH46856.1"/>
    <property type="molecule type" value="Genomic_DNA"/>
</dbReference>
<evidence type="ECO:0000313" key="16">
    <source>
        <dbReference type="Proteomes" id="UP000014629"/>
    </source>
</evidence>
<keyword evidence="3 12" id="KW-0235">DNA replication</keyword>
<keyword evidence="7 12" id="KW-0067">ATP-binding</keyword>
<comment type="catalytic activity">
    <reaction evidence="10 12">
        <text>ATP + H2O = ADP + phosphate + H(+)</text>
        <dbReference type="Rhea" id="RHEA:13065"/>
        <dbReference type="ChEBI" id="CHEBI:15377"/>
        <dbReference type="ChEBI" id="CHEBI:15378"/>
        <dbReference type="ChEBI" id="CHEBI:30616"/>
        <dbReference type="ChEBI" id="CHEBI:43474"/>
        <dbReference type="ChEBI" id="CHEBI:456216"/>
        <dbReference type="EC" id="5.6.2.3"/>
    </reaction>
</comment>
<gene>
    <name evidence="15" type="ORF">STRAU_0022</name>
</gene>
<evidence type="ECO:0000256" key="8">
    <source>
        <dbReference type="ARBA" id="ARBA00023125"/>
    </source>
</evidence>
<dbReference type="Gene3D" id="1.10.860.10">
    <property type="entry name" value="DNAb Helicase, Chain A"/>
    <property type="match status" value="1"/>
</dbReference>
<dbReference type="GO" id="GO:0043139">
    <property type="term" value="F:5'-3' DNA helicase activity"/>
    <property type="evidence" value="ECO:0007669"/>
    <property type="project" value="UniProtKB-EC"/>
</dbReference>
<dbReference type="GO" id="GO:0005829">
    <property type="term" value="C:cytosol"/>
    <property type="evidence" value="ECO:0007669"/>
    <property type="project" value="TreeGrafter"/>
</dbReference>
<evidence type="ECO:0000256" key="6">
    <source>
        <dbReference type="ARBA" id="ARBA00022806"/>
    </source>
</evidence>
<dbReference type="InterPro" id="IPR036185">
    <property type="entry name" value="DNA_heli_DnaB-like_N_sf"/>
</dbReference>
<comment type="function">
    <text evidence="12">The main replicative DNA helicase, it participates in initiation and elongation during chromosome replication. Travels ahead of the DNA replisome, separating dsDNA into templates for DNA synthesis. A processive ATP-dependent 5'-3' DNA helicase it has DNA-dependent ATPase activity.</text>
</comment>
<evidence type="ECO:0000256" key="12">
    <source>
        <dbReference type="RuleBase" id="RU362085"/>
    </source>
</evidence>
<keyword evidence="4 12" id="KW-0547">Nucleotide-binding</keyword>
<dbReference type="CDD" id="cd00984">
    <property type="entry name" value="DnaB_C"/>
    <property type="match status" value="1"/>
</dbReference>
<dbReference type="GO" id="GO:0003677">
    <property type="term" value="F:DNA binding"/>
    <property type="evidence" value="ECO:0007669"/>
    <property type="project" value="UniProtKB-UniRule"/>
</dbReference>
<dbReference type="FunFam" id="1.10.860.10:FF:000001">
    <property type="entry name" value="Replicative DNA helicase"/>
    <property type="match status" value="1"/>
</dbReference>
<dbReference type="RefSeq" id="WP_016638158.1">
    <property type="nucleotide sequence ID" value="NZ_AOPZ01000003.1"/>
</dbReference>
<feature type="region of interest" description="Disordered" evidence="13">
    <location>
        <begin position="1"/>
        <end position="34"/>
    </location>
</feature>
<keyword evidence="5 12" id="KW-0378">Hydrolase</keyword>
<protein>
    <recommendedName>
        <fullName evidence="11 12">Replicative DNA helicase</fullName>
        <ecNumber evidence="11 12">5.6.2.3</ecNumber>
    </recommendedName>
</protein>
<evidence type="ECO:0000256" key="3">
    <source>
        <dbReference type="ARBA" id="ARBA00022705"/>
    </source>
</evidence>
<dbReference type="SUPFAM" id="SSF48024">
    <property type="entry name" value="N-terminal domain of DnaB helicase"/>
    <property type="match status" value="1"/>
</dbReference>
<feature type="compositionally biased region" description="Low complexity" evidence="13">
    <location>
        <begin position="1"/>
        <end position="10"/>
    </location>
</feature>
<keyword evidence="6 12" id="KW-0347">Helicase</keyword>
<keyword evidence="9" id="KW-0413">Isomerase</keyword>
<dbReference type="GO" id="GO:0005524">
    <property type="term" value="F:ATP binding"/>
    <property type="evidence" value="ECO:0007669"/>
    <property type="project" value="UniProtKB-UniRule"/>
</dbReference>